<feature type="coiled-coil region" evidence="1">
    <location>
        <begin position="37"/>
        <end position="68"/>
    </location>
</feature>
<keyword evidence="2" id="KW-0472">Membrane</keyword>
<evidence type="ECO:0000256" key="2">
    <source>
        <dbReference type="SAM" id="Phobius"/>
    </source>
</evidence>
<evidence type="ECO:0000256" key="1">
    <source>
        <dbReference type="SAM" id="Coils"/>
    </source>
</evidence>
<dbReference type="AlphaFoldDB" id="A0A518DW80"/>
<organism evidence="3 4">
    <name type="scientific">Lignipirellula cremea</name>
    <dbReference type="NCBI Taxonomy" id="2528010"/>
    <lineage>
        <taxon>Bacteria</taxon>
        <taxon>Pseudomonadati</taxon>
        <taxon>Planctomycetota</taxon>
        <taxon>Planctomycetia</taxon>
        <taxon>Pirellulales</taxon>
        <taxon>Pirellulaceae</taxon>
        <taxon>Lignipirellula</taxon>
    </lineage>
</organism>
<name>A0A518DW80_9BACT</name>
<keyword evidence="4" id="KW-1185">Reference proteome</keyword>
<protein>
    <submittedName>
        <fullName evidence="3">Uncharacterized protein</fullName>
    </submittedName>
</protein>
<dbReference type="KEGG" id="lcre:Pla8534_39110"/>
<keyword evidence="2" id="KW-1133">Transmembrane helix</keyword>
<gene>
    <name evidence="3" type="ORF">Pla8534_39110</name>
</gene>
<keyword evidence="1" id="KW-0175">Coiled coil</keyword>
<dbReference type="EMBL" id="CP036433">
    <property type="protein sequence ID" value="QDU96092.1"/>
    <property type="molecule type" value="Genomic_DNA"/>
</dbReference>
<proteinExistence type="predicted"/>
<dbReference type="Proteomes" id="UP000317648">
    <property type="component" value="Chromosome"/>
</dbReference>
<sequence>MSAIENVKTLNSVVRTALATALLAAAGVASWMGFNTYNASSNQAAKTQQELTNAQEKLEQTATALAERDKQFQAVKLESEKKDAVIEDQVGKISDLTISNAKKDVIIEEKDAVIVEQVAEIEHLDTAMRLLKVDHRLARLKVLGISKGDDGMVHTDLEFTEINDEGEPIDGIRRFQVNGDMVYVDAWIVKFDDHYVEEADLARATSLVLFHRIFGEKQSPQDGFSLDVPGTRPTAYARGTAMSEFEKNIWDEFWTIANDQERAHAMGIRAAHGQAVSIKAEPGKTYLIELRASDGLSLKPEDAVLPSRNPQLGVLLRY</sequence>
<evidence type="ECO:0000313" key="4">
    <source>
        <dbReference type="Proteomes" id="UP000317648"/>
    </source>
</evidence>
<evidence type="ECO:0000313" key="3">
    <source>
        <dbReference type="EMBL" id="QDU96092.1"/>
    </source>
</evidence>
<accession>A0A518DW80</accession>
<feature type="transmembrane region" description="Helical" evidence="2">
    <location>
        <begin position="12"/>
        <end position="34"/>
    </location>
</feature>
<keyword evidence="2" id="KW-0812">Transmembrane</keyword>
<reference evidence="3 4" key="1">
    <citation type="submission" date="2019-02" db="EMBL/GenBank/DDBJ databases">
        <title>Deep-cultivation of Planctomycetes and their phenomic and genomic characterization uncovers novel biology.</title>
        <authorList>
            <person name="Wiegand S."/>
            <person name="Jogler M."/>
            <person name="Boedeker C."/>
            <person name="Pinto D."/>
            <person name="Vollmers J."/>
            <person name="Rivas-Marin E."/>
            <person name="Kohn T."/>
            <person name="Peeters S.H."/>
            <person name="Heuer A."/>
            <person name="Rast P."/>
            <person name="Oberbeckmann S."/>
            <person name="Bunk B."/>
            <person name="Jeske O."/>
            <person name="Meyerdierks A."/>
            <person name="Storesund J.E."/>
            <person name="Kallscheuer N."/>
            <person name="Luecker S."/>
            <person name="Lage O.M."/>
            <person name="Pohl T."/>
            <person name="Merkel B.J."/>
            <person name="Hornburger P."/>
            <person name="Mueller R.-W."/>
            <person name="Bruemmer F."/>
            <person name="Labrenz M."/>
            <person name="Spormann A.M."/>
            <person name="Op den Camp H."/>
            <person name="Overmann J."/>
            <person name="Amann R."/>
            <person name="Jetten M.S.M."/>
            <person name="Mascher T."/>
            <person name="Medema M.H."/>
            <person name="Devos D.P."/>
            <person name="Kaster A.-K."/>
            <person name="Ovreas L."/>
            <person name="Rohde M."/>
            <person name="Galperin M.Y."/>
            <person name="Jogler C."/>
        </authorList>
    </citation>
    <scope>NUCLEOTIDE SEQUENCE [LARGE SCALE GENOMIC DNA]</scope>
    <source>
        <strain evidence="3 4">Pla85_3_4</strain>
    </source>
</reference>
<dbReference type="OrthoDB" id="259658at2"/>
<dbReference type="RefSeq" id="WP_145054764.1">
    <property type="nucleotide sequence ID" value="NZ_CP036433.1"/>
</dbReference>